<comment type="caution">
    <text evidence="2">The sequence shown here is derived from an EMBL/GenBank/DDBJ whole genome shotgun (WGS) entry which is preliminary data.</text>
</comment>
<organism evidence="2">
    <name type="scientific">Sesamum latifolium</name>
    <dbReference type="NCBI Taxonomy" id="2727402"/>
    <lineage>
        <taxon>Eukaryota</taxon>
        <taxon>Viridiplantae</taxon>
        <taxon>Streptophyta</taxon>
        <taxon>Embryophyta</taxon>
        <taxon>Tracheophyta</taxon>
        <taxon>Spermatophyta</taxon>
        <taxon>Magnoliopsida</taxon>
        <taxon>eudicotyledons</taxon>
        <taxon>Gunneridae</taxon>
        <taxon>Pentapetalae</taxon>
        <taxon>asterids</taxon>
        <taxon>lamiids</taxon>
        <taxon>Lamiales</taxon>
        <taxon>Pedaliaceae</taxon>
        <taxon>Sesamum</taxon>
    </lineage>
</organism>
<dbReference type="AlphaFoldDB" id="A0AAW2XB67"/>
<dbReference type="Gene3D" id="3.60.10.10">
    <property type="entry name" value="Endonuclease/exonuclease/phosphatase"/>
    <property type="match status" value="1"/>
</dbReference>
<reference evidence="2" key="1">
    <citation type="submission" date="2020-06" db="EMBL/GenBank/DDBJ databases">
        <authorList>
            <person name="Li T."/>
            <person name="Hu X."/>
            <person name="Zhang T."/>
            <person name="Song X."/>
            <person name="Zhang H."/>
            <person name="Dai N."/>
            <person name="Sheng W."/>
            <person name="Hou X."/>
            <person name="Wei L."/>
        </authorList>
    </citation>
    <scope>NUCLEOTIDE SEQUENCE</scope>
    <source>
        <strain evidence="2">KEN1</strain>
        <tissue evidence="2">Leaf</tissue>
    </source>
</reference>
<dbReference type="PANTHER" id="PTHR35218:SF9">
    <property type="entry name" value="ENDONUCLEASE_EXONUCLEASE_PHOSPHATASE DOMAIN-CONTAINING PROTEIN"/>
    <property type="match status" value="1"/>
</dbReference>
<feature type="domain" description="Endonuclease/exonuclease/phosphatase" evidence="1">
    <location>
        <begin position="3"/>
        <end position="105"/>
    </location>
</feature>
<reference evidence="2" key="2">
    <citation type="journal article" date="2024" name="Plant">
        <title>Genomic evolution and insights into agronomic trait innovations of Sesamum species.</title>
        <authorList>
            <person name="Miao H."/>
            <person name="Wang L."/>
            <person name="Qu L."/>
            <person name="Liu H."/>
            <person name="Sun Y."/>
            <person name="Le M."/>
            <person name="Wang Q."/>
            <person name="Wei S."/>
            <person name="Zheng Y."/>
            <person name="Lin W."/>
            <person name="Duan Y."/>
            <person name="Cao H."/>
            <person name="Xiong S."/>
            <person name="Wang X."/>
            <person name="Wei L."/>
            <person name="Li C."/>
            <person name="Ma Q."/>
            <person name="Ju M."/>
            <person name="Zhao R."/>
            <person name="Li G."/>
            <person name="Mu C."/>
            <person name="Tian Q."/>
            <person name="Mei H."/>
            <person name="Zhang T."/>
            <person name="Gao T."/>
            <person name="Zhang H."/>
        </authorList>
    </citation>
    <scope>NUCLEOTIDE SEQUENCE</scope>
    <source>
        <strain evidence="2">KEN1</strain>
    </source>
</reference>
<dbReference type="InterPro" id="IPR036691">
    <property type="entry name" value="Endo/exonu/phosph_ase_sf"/>
</dbReference>
<dbReference type="GO" id="GO:0003824">
    <property type="term" value="F:catalytic activity"/>
    <property type="evidence" value="ECO:0007669"/>
    <property type="project" value="InterPro"/>
</dbReference>
<protein>
    <recommendedName>
        <fullName evidence="1">Endonuclease/exonuclease/phosphatase domain-containing protein</fullName>
    </recommendedName>
</protein>
<dbReference type="PANTHER" id="PTHR35218">
    <property type="entry name" value="RNASE H DOMAIN-CONTAINING PROTEIN"/>
    <property type="match status" value="1"/>
</dbReference>
<dbReference type="SUPFAM" id="SSF56219">
    <property type="entry name" value="DNase I-like"/>
    <property type="match status" value="1"/>
</dbReference>
<proteinExistence type="predicted"/>
<name>A0AAW2XB67_9LAMI</name>
<accession>A0AAW2XB67</accession>
<dbReference type="EMBL" id="JACGWN010000005">
    <property type="protein sequence ID" value="KAL0449426.1"/>
    <property type="molecule type" value="Genomic_DNA"/>
</dbReference>
<dbReference type="InterPro" id="IPR005135">
    <property type="entry name" value="Endo/exonuclease/phosphatase"/>
</dbReference>
<gene>
    <name evidence="2" type="ORF">Slati_1499000</name>
</gene>
<evidence type="ECO:0000259" key="1">
    <source>
        <dbReference type="Pfam" id="PF03372"/>
    </source>
</evidence>
<dbReference type="Pfam" id="PF03372">
    <property type="entry name" value="Exo_endo_phos"/>
    <property type="match status" value="1"/>
</dbReference>
<sequence length="169" mass="19643">MGRSGGLFLFWRKDVEVWLQYFYVNHIDVTVKSDECPDRWRFTGFYGNPEAAKRKESWNVLRRLAQVSIRLWLVAGDFNEILSQQEKQGMLPRAQWQINDFRTCLHKSDLHDLGFEGILKIIRNADSVSRPHGFLPGTALRSLDKYSLCRAHSTRMVQWLIKSGLLASS</sequence>
<evidence type="ECO:0000313" key="2">
    <source>
        <dbReference type="EMBL" id="KAL0449426.1"/>
    </source>
</evidence>